<protein>
    <submittedName>
        <fullName evidence="2">Uncharacterized protein</fullName>
    </submittedName>
</protein>
<comment type="caution">
    <text evidence="2">The sequence shown here is derived from an EMBL/GenBank/DDBJ whole genome shotgun (WGS) entry which is preliminary data.</text>
</comment>
<dbReference type="Proteomes" id="UP000023152">
    <property type="component" value="Unassembled WGS sequence"/>
</dbReference>
<keyword evidence="3" id="KW-1185">Reference proteome</keyword>
<evidence type="ECO:0000313" key="3">
    <source>
        <dbReference type="Proteomes" id="UP000023152"/>
    </source>
</evidence>
<name>X6MPX7_RETFI</name>
<accession>X6MPX7</accession>
<evidence type="ECO:0000256" key="1">
    <source>
        <dbReference type="SAM" id="Phobius"/>
    </source>
</evidence>
<keyword evidence="1" id="KW-0812">Transmembrane</keyword>
<keyword evidence="1" id="KW-1133">Transmembrane helix</keyword>
<reference evidence="2 3" key="1">
    <citation type="journal article" date="2013" name="Curr. Biol.">
        <title>The Genome of the Foraminiferan Reticulomyxa filosa.</title>
        <authorList>
            <person name="Glockner G."/>
            <person name="Hulsmann N."/>
            <person name="Schleicher M."/>
            <person name="Noegel A.A."/>
            <person name="Eichinger L."/>
            <person name="Gallinger C."/>
            <person name="Pawlowski J."/>
            <person name="Sierra R."/>
            <person name="Euteneuer U."/>
            <person name="Pillet L."/>
            <person name="Moustafa A."/>
            <person name="Platzer M."/>
            <person name="Groth M."/>
            <person name="Szafranski K."/>
            <person name="Schliwa M."/>
        </authorList>
    </citation>
    <scope>NUCLEOTIDE SEQUENCE [LARGE SCALE GENOMIC DNA]</scope>
</reference>
<gene>
    <name evidence="2" type="ORF">RFI_21498</name>
</gene>
<proteinExistence type="predicted"/>
<keyword evidence="1" id="KW-0472">Membrane</keyword>
<sequence>MHKPRLAIIICTGIFITIVCVTFFSLKLDSARDLSILEEFSWFSREVFSAARRDATLDNRILHTARCSEALLYVHGNDVQKVFASLVQAKKRQSQNPANQHNQNTSAIVNIPQFWTREAIDTVLQTLSLPNEQRATTATATTTTLLQHQIVGNWYVPKVEKVTFEWMSSRLQSKKFMDPSQHACTNSLNKVGRTYMIAFVMEPIHRFVLLYCHLFWLFWSTKTDILILDMQHLYELVDNLTSSSSTSSQFLAREATETYANFASVTHILMQHSSQQNMFQSDESVKIGKFEHFQQTWNTIVATTGNHCLESLFVNEKDRRTTLEWVEYLYGDAKSSLYKDLFLLEAYQALANSYSFYHKIVEYYKQDYLCLDYHVDFAAFKNDVLRLQDTFNQKYGHITKKQEIISQNCKSQKKMLCFKTTKTFY</sequence>
<feature type="transmembrane region" description="Helical" evidence="1">
    <location>
        <begin position="6"/>
        <end position="26"/>
    </location>
</feature>
<evidence type="ECO:0000313" key="2">
    <source>
        <dbReference type="EMBL" id="ETO15869.1"/>
    </source>
</evidence>
<dbReference type="AlphaFoldDB" id="X6MPX7"/>
<organism evidence="2 3">
    <name type="scientific">Reticulomyxa filosa</name>
    <dbReference type="NCBI Taxonomy" id="46433"/>
    <lineage>
        <taxon>Eukaryota</taxon>
        <taxon>Sar</taxon>
        <taxon>Rhizaria</taxon>
        <taxon>Retaria</taxon>
        <taxon>Foraminifera</taxon>
        <taxon>Monothalamids</taxon>
        <taxon>Reticulomyxidae</taxon>
        <taxon>Reticulomyxa</taxon>
    </lineage>
</organism>
<dbReference type="EMBL" id="ASPP01018733">
    <property type="protein sequence ID" value="ETO15869.1"/>
    <property type="molecule type" value="Genomic_DNA"/>
</dbReference>